<gene>
    <name evidence="1" type="ORF">OCBIM_22028925mg</name>
</gene>
<proteinExistence type="predicted"/>
<protein>
    <submittedName>
        <fullName evidence="1">Uncharacterized protein</fullName>
    </submittedName>
</protein>
<name>A0A0L8I842_OCTBM</name>
<dbReference type="AlphaFoldDB" id="A0A0L8I842"/>
<sequence>MELNFMSVYINNSNLTCRLKKKHVLWHGQLNCDNVLFSLEFNRKSKKIIIGIENTLCKCYVFTCIYYSYAKSFVMLF</sequence>
<accession>A0A0L8I842</accession>
<reference evidence="1" key="1">
    <citation type="submission" date="2015-07" db="EMBL/GenBank/DDBJ databases">
        <title>MeaNS - Measles Nucleotide Surveillance Program.</title>
        <authorList>
            <person name="Tran T."/>
            <person name="Druce J."/>
        </authorList>
    </citation>
    <scope>NUCLEOTIDE SEQUENCE</scope>
    <source>
        <strain evidence="1">UCB-OBI-ISO-001</strain>
        <tissue evidence="1">Gonad</tissue>
    </source>
</reference>
<organism evidence="1">
    <name type="scientific">Octopus bimaculoides</name>
    <name type="common">California two-spotted octopus</name>
    <dbReference type="NCBI Taxonomy" id="37653"/>
    <lineage>
        <taxon>Eukaryota</taxon>
        <taxon>Metazoa</taxon>
        <taxon>Spiralia</taxon>
        <taxon>Lophotrochozoa</taxon>
        <taxon>Mollusca</taxon>
        <taxon>Cephalopoda</taxon>
        <taxon>Coleoidea</taxon>
        <taxon>Octopodiformes</taxon>
        <taxon>Octopoda</taxon>
        <taxon>Incirrata</taxon>
        <taxon>Octopodidae</taxon>
        <taxon>Octopus</taxon>
    </lineage>
</organism>
<evidence type="ECO:0000313" key="1">
    <source>
        <dbReference type="EMBL" id="KOF97658.1"/>
    </source>
</evidence>
<dbReference type="EMBL" id="KQ416274">
    <property type="protein sequence ID" value="KOF97658.1"/>
    <property type="molecule type" value="Genomic_DNA"/>
</dbReference>